<dbReference type="InParanoid" id="A0A4R6QG63"/>
<evidence type="ECO:0000259" key="2">
    <source>
        <dbReference type="Pfam" id="PF04773"/>
    </source>
</evidence>
<dbReference type="PANTHER" id="PTHR38731">
    <property type="entry name" value="LIPL45-RELATED LIPOPROTEIN-RELATED"/>
    <property type="match status" value="1"/>
</dbReference>
<keyword evidence="4" id="KW-1185">Reference proteome</keyword>
<feature type="chain" id="PRO_5020432252" evidence="1">
    <location>
        <begin position="30"/>
        <end position="552"/>
    </location>
</feature>
<dbReference type="Gene3D" id="3.10.350.10">
    <property type="entry name" value="LysM domain"/>
    <property type="match status" value="1"/>
</dbReference>
<proteinExistence type="predicted"/>
<dbReference type="Pfam" id="PF04773">
    <property type="entry name" value="FecR"/>
    <property type="match status" value="1"/>
</dbReference>
<gene>
    <name evidence="3" type="ORF">DES47_11026</name>
</gene>
<dbReference type="AlphaFoldDB" id="A0A4R6QG63"/>
<dbReference type="Proteomes" id="UP000295361">
    <property type="component" value="Unassembled WGS sequence"/>
</dbReference>
<evidence type="ECO:0000256" key="1">
    <source>
        <dbReference type="SAM" id="SignalP"/>
    </source>
</evidence>
<organism evidence="3 4">
    <name type="scientific">Roseateles toxinivorans</name>
    <dbReference type="NCBI Taxonomy" id="270368"/>
    <lineage>
        <taxon>Bacteria</taxon>
        <taxon>Pseudomonadati</taxon>
        <taxon>Pseudomonadota</taxon>
        <taxon>Betaproteobacteria</taxon>
        <taxon>Burkholderiales</taxon>
        <taxon>Sphaerotilaceae</taxon>
        <taxon>Roseateles</taxon>
    </lineage>
</organism>
<dbReference type="PIRSF" id="PIRSF029644">
    <property type="entry name" value="UCP029644"/>
    <property type="match status" value="1"/>
</dbReference>
<dbReference type="InterPro" id="IPR006860">
    <property type="entry name" value="FecR"/>
</dbReference>
<comment type="caution">
    <text evidence="3">The sequence shown here is derived from an EMBL/GenBank/DDBJ whole genome shotgun (WGS) entry which is preliminary data.</text>
</comment>
<dbReference type="Gene3D" id="2.60.120.1440">
    <property type="match status" value="1"/>
</dbReference>
<dbReference type="InterPro" id="IPR036779">
    <property type="entry name" value="LysM_dom_sf"/>
</dbReference>
<dbReference type="EMBL" id="SNXS01000010">
    <property type="protein sequence ID" value="TDP61814.1"/>
    <property type="molecule type" value="Genomic_DNA"/>
</dbReference>
<dbReference type="CDD" id="cd00118">
    <property type="entry name" value="LysM"/>
    <property type="match status" value="1"/>
</dbReference>
<dbReference type="InterPro" id="IPR016930">
    <property type="entry name" value="UCP029644"/>
</dbReference>
<protein>
    <submittedName>
        <fullName evidence="3">FecR family protein</fullName>
    </submittedName>
</protein>
<evidence type="ECO:0000313" key="3">
    <source>
        <dbReference type="EMBL" id="TDP61814.1"/>
    </source>
</evidence>
<dbReference type="InterPro" id="IPR013783">
    <property type="entry name" value="Ig-like_fold"/>
</dbReference>
<feature type="domain" description="FecR protein" evidence="2">
    <location>
        <begin position="130"/>
        <end position="229"/>
    </location>
</feature>
<feature type="signal peptide" evidence="1">
    <location>
        <begin position="1"/>
        <end position="29"/>
    </location>
</feature>
<keyword evidence="1" id="KW-0732">Signal</keyword>
<dbReference type="Gene3D" id="2.60.40.10">
    <property type="entry name" value="Immunoglobulins"/>
    <property type="match status" value="1"/>
</dbReference>
<dbReference type="InterPro" id="IPR018392">
    <property type="entry name" value="LysM"/>
</dbReference>
<dbReference type="RefSeq" id="WP_166652148.1">
    <property type="nucleotide sequence ID" value="NZ_SNXS01000010.1"/>
</dbReference>
<evidence type="ECO:0000313" key="4">
    <source>
        <dbReference type="Proteomes" id="UP000295361"/>
    </source>
</evidence>
<accession>A0A4R6QG63</accession>
<sequence>MYSSLTPHSFLGLALIASSSLGTLHPALAAEPPASGDWNYRVAPGDTLIGLQQRFLQPPADWRGLQRLNRVANPRRLMPGSSLRMPVAWLRQDATVAEVVHVQGQVGLQRGQAPASAVAVGDKLLTGDALQAPAEGSLTLRFADGSRLLVRPQTRMVLERLMAYGQSEVHDTRLQLQQGSLDSQVLPRAGGLRSYQIRTPTVTLGVRGTDFRAQADAQGASLEVLEGRVAASDGSAKPGAERLVEAGYGLRAQAGQAPGMPAKLLPAPSLQGLPALLERVPLRFAWPALSGATAYRAQVTEPEGGLLLDGRFDTPAARWADLPDGHYRLRVRGIDAIGLEGLDAGQPFRLKARPEPPFISQPAANAKVYGDSATLAWTRSTAAARYHLQLSDSGDFGKPRLDLTDLTATEHRLALPPGSYHWRVASIRADGDHGPFGDAQAFTQKPVPPSPALQAPQISGDNLLLRWQAQEPGTRFEFQLAGDAEFKQVLQQQSSAEHQITLAKPPAGIYFLRVRSIDADGFVGPFGGTQQIEIPRSPWWLAAPLLLLLLAL</sequence>
<name>A0A4R6QG63_9BURK</name>
<reference evidence="3 4" key="1">
    <citation type="submission" date="2019-03" db="EMBL/GenBank/DDBJ databases">
        <title>Genomic Encyclopedia of Type Strains, Phase IV (KMG-IV): sequencing the most valuable type-strain genomes for metagenomic binning, comparative biology and taxonomic classification.</title>
        <authorList>
            <person name="Goeker M."/>
        </authorList>
    </citation>
    <scope>NUCLEOTIDE SEQUENCE [LARGE SCALE GENOMIC DNA]</scope>
    <source>
        <strain evidence="3 4">DSM 16998</strain>
    </source>
</reference>